<comment type="subcellular location">
    <subcellularLocation>
        <location evidence="1">Membrane</location>
        <topology evidence="1">Multi-pass membrane protein</topology>
    </subcellularLocation>
</comment>
<dbReference type="GO" id="GO:0005524">
    <property type="term" value="F:ATP binding"/>
    <property type="evidence" value="ECO:0007669"/>
    <property type="project" value="UniProtKB-KW"/>
</dbReference>
<dbReference type="CDD" id="cd03244">
    <property type="entry name" value="ABCC_MRP_domain2"/>
    <property type="match status" value="1"/>
</dbReference>
<dbReference type="InterPro" id="IPR003593">
    <property type="entry name" value="AAA+_ATPase"/>
</dbReference>
<gene>
    <name evidence="14" type="ORF">CEUSTIGMA_g7626.t1</name>
</gene>
<feature type="domain" description="ABC transmembrane type-1" evidence="13">
    <location>
        <begin position="921"/>
        <end position="1203"/>
    </location>
</feature>
<dbReference type="SMART" id="SM00382">
    <property type="entry name" value="AAA"/>
    <property type="match status" value="2"/>
</dbReference>
<feature type="transmembrane region" description="Helical" evidence="11">
    <location>
        <begin position="1054"/>
        <end position="1079"/>
    </location>
</feature>
<feature type="transmembrane region" description="Helical" evidence="11">
    <location>
        <begin position="183"/>
        <end position="204"/>
    </location>
</feature>
<feature type="domain" description="ABC transporter" evidence="12">
    <location>
        <begin position="1252"/>
        <end position="1486"/>
    </location>
</feature>
<keyword evidence="6" id="KW-0547">Nucleotide-binding</keyword>
<evidence type="ECO:0000256" key="4">
    <source>
        <dbReference type="ARBA" id="ARBA00022692"/>
    </source>
</evidence>
<dbReference type="Gene3D" id="1.20.1560.10">
    <property type="entry name" value="ABC transporter type 1, transmembrane domain"/>
    <property type="match status" value="2"/>
</dbReference>
<dbReference type="InterPro" id="IPR044726">
    <property type="entry name" value="ABCC_6TM_D2"/>
</dbReference>
<feature type="domain" description="ABC transmembrane type-1" evidence="13">
    <location>
        <begin position="309"/>
        <end position="589"/>
    </location>
</feature>
<dbReference type="PROSITE" id="PS50893">
    <property type="entry name" value="ABC_TRANSPORTER_2"/>
    <property type="match status" value="2"/>
</dbReference>
<keyword evidence="5" id="KW-0677">Repeat</keyword>
<dbReference type="FunFam" id="3.40.50.300:FF:000997">
    <property type="entry name" value="Multidrug resistance-associated protein 1"/>
    <property type="match status" value="1"/>
</dbReference>
<evidence type="ECO:0000256" key="5">
    <source>
        <dbReference type="ARBA" id="ARBA00022737"/>
    </source>
</evidence>
<keyword evidence="4 11" id="KW-0812">Transmembrane</keyword>
<dbReference type="GO" id="GO:0016887">
    <property type="term" value="F:ATP hydrolysis activity"/>
    <property type="evidence" value="ECO:0007669"/>
    <property type="project" value="InterPro"/>
</dbReference>
<evidence type="ECO:0000256" key="6">
    <source>
        <dbReference type="ARBA" id="ARBA00022741"/>
    </source>
</evidence>
<evidence type="ECO:0000256" key="9">
    <source>
        <dbReference type="ARBA" id="ARBA00023136"/>
    </source>
</evidence>
<feature type="transmembrane region" description="Helical" evidence="11">
    <location>
        <begin position="47"/>
        <end position="69"/>
    </location>
</feature>
<feature type="transmembrane region" description="Helical" evidence="11">
    <location>
        <begin position="436"/>
        <end position="460"/>
    </location>
</feature>
<evidence type="ECO:0000256" key="7">
    <source>
        <dbReference type="ARBA" id="ARBA00022840"/>
    </source>
</evidence>
<dbReference type="FunFam" id="1.20.1560.10:FF:000013">
    <property type="entry name" value="ABC transporter C family member 2"/>
    <property type="match status" value="1"/>
</dbReference>
<dbReference type="Proteomes" id="UP000232323">
    <property type="component" value="Unassembled WGS sequence"/>
</dbReference>
<dbReference type="CDD" id="cd03250">
    <property type="entry name" value="ABCC_MRP_domain1"/>
    <property type="match status" value="1"/>
</dbReference>
<dbReference type="STRING" id="1157962.A0A250XAT0"/>
<keyword evidence="7" id="KW-0067">ATP-binding</keyword>
<dbReference type="Pfam" id="PF00005">
    <property type="entry name" value="ABC_tran"/>
    <property type="match status" value="2"/>
</dbReference>
<dbReference type="Gene3D" id="3.40.50.300">
    <property type="entry name" value="P-loop containing nucleotide triphosphate hydrolases"/>
    <property type="match status" value="2"/>
</dbReference>
<dbReference type="FunFam" id="3.40.50.300:FF:000163">
    <property type="entry name" value="Multidrug resistance-associated protein member 4"/>
    <property type="match status" value="1"/>
</dbReference>
<dbReference type="FunFam" id="1.20.1560.10:FF:000006">
    <property type="entry name" value="ATP-binding cassette, sub-family C (CFTR/MRP), member 9"/>
    <property type="match status" value="1"/>
</dbReference>
<dbReference type="CDD" id="cd18580">
    <property type="entry name" value="ABC_6TM_ABCC_D2"/>
    <property type="match status" value="1"/>
</dbReference>
<dbReference type="Pfam" id="PF00664">
    <property type="entry name" value="ABC_membrane"/>
    <property type="match status" value="2"/>
</dbReference>
<evidence type="ECO:0000256" key="2">
    <source>
        <dbReference type="ARBA" id="ARBA00009726"/>
    </source>
</evidence>
<evidence type="ECO:0000259" key="12">
    <source>
        <dbReference type="PROSITE" id="PS50893"/>
    </source>
</evidence>
<feature type="transmembrane region" description="Helical" evidence="11">
    <location>
        <begin position="918"/>
        <end position="941"/>
    </location>
</feature>
<evidence type="ECO:0000256" key="1">
    <source>
        <dbReference type="ARBA" id="ARBA00004141"/>
    </source>
</evidence>
<evidence type="ECO:0000313" key="15">
    <source>
        <dbReference type="Proteomes" id="UP000232323"/>
    </source>
</evidence>
<keyword evidence="9 11" id="KW-0472">Membrane</keyword>
<feature type="transmembrane region" description="Helical" evidence="11">
    <location>
        <begin position="81"/>
        <end position="102"/>
    </location>
</feature>
<evidence type="ECO:0000256" key="8">
    <source>
        <dbReference type="ARBA" id="ARBA00022989"/>
    </source>
</evidence>
<dbReference type="PROSITE" id="PS00211">
    <property type="entry name" value="ABC_TRANSPORTER_1"/>
    <property type="match status" value="1"/>
</dbReference>
<accession>A0A250XAT0</accession>
<dbReference type="PANTHER" id="PTHR24223:SF456">
    <property type="entry name" value="MULTIDRUG RESISTANCE-ASSOCIATED PROTEIN LETHAL(2)03659"/>
    <property type="match status" value="1"/>
</dbReference>
<keyword evidence="8 11" id="KW-1133">Transmembrane helix</keyword>
<feature type="transmembrane region" description="Helical" evidence="11">
    <location>
        <begin position="961"/>
        <end position="984"/>
    </location>
</feature>
<dbReference type="InterPro" id="IPR003439">
    <property type="entry name" value="ABC_transporter-like_ATP-bd"/>
</dbReference>
<comment type="similarity">
    <text evidence="2">Belongs to the ABC transporter superfamily. ABCC family. Conjugate transporter (TC 3.A.1.208) subfamily.</text>
</comment>
<dbReference type="PROSITE" id="PS50929">
    <property type="entry name" value="ABC_TM1F"/>
    <property type="match status" value="2"/>
</dbReference>
<evidence type="ECO:0000313" key="14">
    <source>
        <dbReference type="EMBL" id="GAX80188.1"/>
    </source>
</evidence>
<dbReference type="InterPro" id="IPR027417">
    <property type="entry name" value="P-loop_NTPase"/>
</dbReference>
<keyword evidence="15" id="KW-1185">Reference proteome</keyword>
<dbReference type="EMBL" id="BEGY01000049">
    <property type="protein sequence ID" value="GAX80188.1"/>
    <property type="molecule type" value="Genomic_DNA"/>
</dbReference>
<dbReference type="SUPFAM" id="SSF90123">
    <property type="entry name" value="ABC transporter transmembrane region"/>
    <property type="match status" value="2"/>
</dbReference>
<evidence type="ECO:0000256" key="3">
    <source>
        <dbReference type="ARBA" id="ARBA00022448"/>
    </source>
</evidence>
<dbReference type="InterPro" id="IPR036640">
    <property type="entry name" value="ABC1_TM_sf"/>
</dbReference>
<dbReference type="CDD" id="cd18579">
    <property type="entry name" value="ABC_6TM_ABCC_D1"/>
    <property type="match status" value="1"/>
</dbReference>
<dbReference type="InterPro" id="IPR044746">
    <property type="entry name" value="ABCC_6TM_D1"/>
</dbReference>
<evidence type="ECO:0000256" key="10">
    <source>
        <dbReference type="SAM" id="MobiDB-lite"/>
    </source>
</evidence>
<dbReference type="GO" id="GO:0016020">
    <property type="term" value="C:membrane"/>
    <property type="evidence" value="ECO:0007669"/>
    <property type="project" value="UniProtKB-SubCell"/>
</dbReference>
<dbReference type="InterPro" id="IPR050173">
    <property type="entry name" value="ABC_transporter_C-like"/>
</dbReference>
<sequence length="1748" mass="188884">MYLRVIKMLIFESQIESPLQALCRTDLTISDFFTNDLGQFTPCFIDLALLGIAHTIGIIAFSVHLYRIFLDVSRYKLLSGARAGIIIQAVASCMCALIPVLELNGRLGQASSDQEGPAPHEFAAAGLAFCSWSLLSVLLIFEAQQKYVPLGRWFVRFAVVLQASSEVVKLKMLIPIMVEDYFFYLYLVYVALQCFLTAMALCWWPAIEQMKIVHEGYMRLASSEPLPPPSSPEVGAGLLSKLTFFWLTPVLTAGAKAPLAKDQVPELPPYDKVDNVAADFERHWRHELSQPGSASLGQACWRTVRHVFLAALPLKIMNDTAQFTAPMLLSQLLKVIADKGAPEWEGYMWAGVMFVVSMAGLLADHQHFHLVMRAGMRLSGVLGAQVQSKVLRLTPAARSQFSSGRIFSLVTSDAETISSLCMNAFGLMSSPLRITVALYFLYIQLGISCLVTISCLVLMIPVNLTLMRLSSALLKAALTHSDERTKLEGEMVGGIEVVKCSGWETPFLSRVSQVRSKEIAMLWRVSLLNACILFILNSLPTIIPVATFSAYLLLGNNLSSTEAFVSLALFNVLRLPLFMLPQLMSQLTQARVSLGRLQEFLQADDLDDEPPLPPAKKGEVAVKLSGDFSWDTKGLPSLMDVNLEVPAGQLMIVVGSTGSGKTTLLSAMMGQMQQMYGPVPIIKGRLAYVPQAAFLINATIRENILFGLPYEKSRYDQCLFDSCLDTDLRMLAGGDMTELGDNGVNLSGGQRQRVSIARALYSNADVLLFDDPLSALDSKVGRRVFERAFKNSLQKAGKTVILATNQLYFVQAADQVVYMSQGKVSESGSFPQLMAAGGHFAAMLKEVQVEEEDMSKDYAEAAEVVPPAAAGSAVVGSAADIGDKSAVGAKLTSEETSAVGSISIDVIFKYINAMGGMFWFLLLFLGYIAVELIRLATTVWLSIWTGSTDASQASGSQAASAFYYLMVYAAISGGQVLAQFGNFIESGRLTLKAADNLHKGLLSSLLAAPMSFFHTTPIGRIVNRLTKDTADIDRQLGSNVGMALRSFLQLATSLLLMGWVAPLALPPLVVMMLAFYLLYTYFQATVRQVKRLEAVSRSPVLSSLTESISGSATIRAFCGGPRLIRRHSQLVDISMSNTHTSNSLSRWLGVRLESLGALATLCAAVVAVEQRGGASDAGLLLTYAMQLSILMSITLRVGSVVENNLNSVERVCEYISLPAEGLPRTSRGDGNTLARVAKAQEPPSSWPSQGEVEFKQVAMRYRPGLPLVLRGVSFKAAAKEKVGIVGRTGAGKSSMIGCLFRLTEVEGGGIEIDGVNISKIPLSSLRSKLALIPQVPLLFTGTIRINLSPFGLYSDAELWNALRRAHLAAVVEAWPAGLDTLLQEGGAPLSAGQKQLLALARAQLNPSRVLVLDEATANVDVETDAVIQRTMRTEFKDRTILAIAHRLHTIIDYDKVLVLDRGLVAEFGTPAALLSSPEGVFTSMVDDTGEATAKFLKGVAAGQVDLSESISAIADAGVERLLAAPSPEPNGNCILRQLMQPGVLPGQAMQGIAAQLLERSRAVTQLIKGVTDSIKKDILEEEHNEFEAEGLLEQATFGREDNSSSALTMAQRNLLLAFEVQLQVQQYAEAAIVAMKAQNELFFTEERAGRMPSNLQAMLMPASGSSRSVASAGIAPSSPSVEPPRPGGTGRASCDEVRGLLKELNKPCNIVSSGHVAGGAYAGEVSDATRRAAGMVRGNSMRSQRQDH</sequence>
<feature type="region of interest" description="Disordered" evidence="10">
    <location>
        <begin position="1667"/>
        <end position="1692"/>
    </location>
</feature>
<evidence type="ECO:0000256" key="11">
    <source>
        <dbReference type="SAM" id="Phobius"/>
    </source>
</evidence>
<dbReference type="OrthoDB" id="6500128at2759"/>
<dbReference type="InterPro" id="IPR017871">
    <property type="entry name" value="ABC_transporter-like_CS"/>
</dbReference>
<feature type="transmembrane region" description="Helical" evidence="11">
    <location>
        <begin position="525"/>
        <end position="551"/>
    </location>
</feature>
<protein>
    <submittedName>
        <fullName evidence="14">Uncharacterized protein</fullName>
    </submittedName>
</protein>
<name>A0A250XAT0_9CHLO</name>
<dbReference type="PANTHER" id="PTHR24223">
    <property type="entry name" value="ATP-BINDING CASSETTE SUB-FAMILY C"/>
    <property type="match status" value="1"/>
</dbReference>
<dbReference type="SUPFAM" id="SSF52540">
    <property type="entry name" value="P-loop containing nucleoside triphosphate hydrolases"/>
    <property type="match status" value="2"/>
</dbReference>
<dbReference type="InterPro" id="IPR011527">
    <property type="entry name" value="ABC1_TM_dom"/>
</dbReference>
<proteinExistence type="inferred from homology"/>
<comment type="caution">
    <text evidence="14">The sequence shown here is derived from an EMBL/GenBank/DDBJ whole genome shotgun (WGS) entry which is preliminary data.</text>
</comment>
<reference evidence="14 15" key="1">
    <citation type="submission" date="2017-08" db="EMBL/GenBank/DDBJ databases">
        <title>Acidophilic green algal genome provides insights into adaptation to an acidic environment.</title>
        <authorList>
            <person name="Hirooka S."/>
            <person name="Hirose Y."/>
            <person name="Kanesaki Y."/>
            <person name="Higuchi S."/>
            <person name="Fujiwara T."/>
            <person name="Onuma R."/>
            <person name="Era A."/>
            <person name="Ohbayashi R."/>
            <person name="Uzuka A."/>
            <person name="Nozaki H."/>
            <person name="Yoshikawa H."/>
            <person name="Miyagishima S.Y."/>
        </authorList>
    </citation>
    <scope>NUCLEOTIDE SEQUENCE [LARGE SCALE GENOMIC DNA]</scope>
    <source>
        <strain evidence="14 15">NIES-2499</strain>
    </source>
</reference>
<keyword evidence="3" id="KW-0813">Transport</keyword>
<feature type="transmembrane region" description="Helical" evidence="11">
    <location>
        <begin position="122"/>
        <end position="141"/>
    </location>
</feature>
<dbReference type="GO" id="GO:0140359">
    <property type="term" value="F:ABC-type transporter activity"/>
    <property type="evidence" value="ECO:0007669"/>
    <property type="project" value="InterPro"/>
</dbReference>
<feature type="domain" description="ABC transporter" evidence="12">
    <location>
        <begin position="622"/>
        <end position="846"/>
    </location>
</feature>
<feature type="transmembrane region" description="Helical" evidence="11">
    <location>
        <begin position="563"/>
        <end position="581"/>
    </location>
</feature>
<organism evidence="14 15">
    <name type="scientific">Chlamydomonas eustigma</name>
    <dbReference type="NCBI Taxonomy" id="1157962"/>
    <lineage>
        <taxon>Eukaryota</taxon>
        <taxon>Viridiplantae</taxon>
        <taxon>Chlorophyta</taxon>
        <taxon>core chlorophytes</taxon>
        <taxon>Chlorophyceae</taxon>
        <taxon>CS clade</taxon>
        <taxon>Chlamydomonadales</taxon>
        <taxon>Chlamydomonadaceae</taxon>
        <taxon>Chlamydomonas</taxon>
    </lineage>
</organism>
<evidence type="ECO:0000259" key="13">
    <source>
        <dbReference type="PROSITE" id="PS50929"/>
    </source>
</evidence>